<reference evidence="2" key="1">
    <citation type="submission" date="2022-11" db="UniProtKB">
        <authorList>
            <consortium name="WormBaseParasite"/>
        </authorList>
    </citation>
    <scope>IDENTIFICATION</scope>
</reference>
<sequence>MSRNTMNVPLSAAKMFQYSLATKRYLREHIRDTAELINPKEKLITDLVGKEYFKARFRLSEDESLKIAHKATYRGMKYAAGTFVVVGINRYGLPVFRCIVYFTERDGKIHLITRKVNTTDFSMRLQAYGIYFKNEFQEFVFEELKDFRPLDAFQLNERLVVPLRYKILH</sequence>
<protein>
    <submittedName>
        <fullName evidence="2">Uncharacterized protein</fullName>
    </submittedName>
</protein>
<proteinExistence type="predicted"/>
<organism evidence="1 2">
    <name type="scientific">Acrobeloides nanus</name>
    <dbReference type="NCBI Taxonomy" id="290746"/>
    <lineage>
        <taxon>Eukaryota</taxon>
        <taxon>Metazoa</taxon>
        <taxon>Ecdysozoa</taxon>
        <taxon>Nematoda</taxon>
        <taxon>Chromadorea</taxon>
        <taxon>Rhabditida</taxon>
        <taxon>Tylenchina</taxon>
        <taxon>Cephalobomorpha</taxon>
        <taxon>Cephaloboidea</taxon>
        <taxon>Cephalobidae</taxon>
        <taxon>Acrobeloides</taxon>
    </lineage>
</organism>
<dbReference type="Proteomes" id="UP000887540">
    <property type="component" value="Unplaced"/>
</dbReference>
<dbReference type="AlphaFoldDB" id="A0A914CZ04"/>
<evidence type="ECO:0000313" key="2">
    <source>
        <dbReference type="WBParaSite" id="ACRNAN_scaffold16567.g32957.t1"/>
    </source>
</evidence>
<evidence type="ECO:0000313" key="1">
    <source>
        <dbReference type="Proteomes" id="UP000887540"/>
    </source>
</evidence>
<dbReference type="WBParaSite" id="ACRNAN_scaffold16567.g32957.t1">
    <property type="protein sequence ID" value="ACRNAN_scaffold16567.g32957.t1"/>
    <property type="gene ID" value="ACRNAN_scaffold16567.g32957"/>
</dbReference>
<keyword evidence="1" id="KW-1185">Reference proteome</keyword>
<accession>A0A914CZ04</accession>
<name>A0A914CZ04_9BILA</name>